<dbReference type="InterPro" id="IPR036280">
    <property type="entry name" value="Multihaem_cyt_sf"/>
</dbReference>
<dbReference type="AlphaFoldDB" id="A0A2I8VEK4"/>
<dbReference type="KEGG" id="srub:C2R22_00370"/>
<reference evidence="1 2" key="1">
    <citation type="submission" date="2018-01" db="EMBL/GenBank/DDBJ databases">
        <title>Complete genome sequence of Salinigranum rubrum GX10T, an extremely halophilic archaeon isolated from a marine solar saltern.</title>
        <authorList>
            <person name="Han S."/>
        </authorList>
    </citation>
    <scope>NUCLEOTIDE SEQUENCE [LARGE SCALE GENOMIC DNA]</scope>
    <source>
        <strain evidence="1 2">GX10</strain>
    </source>
</reference>
<accession>A0A2I8VEK4</accession>
<evidence type="ECO:0000313" key="1">
    <source>
        <dbReference type="EMBL" id="AUV80304.1"/>
    </source>
</evidence>
<gene>
    <name evidence="1" type="ORF">C2R22_00370</name>
</gene>
<name>A0A2I8VEK4_9EURY</name>
<dbReference type="EMBL" id="CP026309">
    <property type="protein sequence ID" value="AUV80304.1"/>
    <property type="molecule type" value="Genomic_DNA"/>
</dbReference>
<dbReference type="Proteomes" id="UP000236584">
    <property type="component" value="Chromosome"/>
</dbReference>
<evidence type="ECO:0000313" key="2">
    <source>
        <dbReference type="Proteomes" id="UP000236584"/>
    </source>
</evidence>
<keyword evidence="2" id="KW-1185">Reference proteome</keyword>
<protein>
    <submittedName>
        <fullName evidence="1">Uncharacterized protein</fullName>
    </submittedName>
</protein>
<sequence>MIACESCGDDVEQVVRYREYGVAMTHRVTRWLCRACHPTVPGEAASSETAETVVADGGTAACPNCATSTVNVHGIQNCPDCQWTSH</sequence>
<proteinExistence type="predicted"/>
<organism evidence="1 2">
    <name type="scientific">Salinigranum rubrum</name>
    <dbReference type="NCBI Taxonomy" id="755307"/>
    <lineage>
        <taxon>Archaea</taxon>
        <taxon>Methanobacteriati</taxon>
        <taxon>Methanobacteriota</taxon>
        <taxon>Stenosarchaea group</taxon>
        <taxon>Halobacteria</taxon>
        <taxon>Halobacteriales</taxon>
        <taxon>Haloferacaceae</taxon>
        <taxon>Salinigranum</taxon>
    </lineage>
</organism>
<dbReference type="SUPFAM" id="SSF48695">
    <property type="entry name" value="Multiheme cytochromes"/>
    <property type="match status" value="1"/>
</dbReference>